<accession>A0A510DYJ6</accession>
<protein>
    <submittedName>
        <fullName evidence="5">Endoribonuclease Nob1</fullName>
    </submittedName>
</protein>
<dbReference type="PANTHER" id="PTHR12814">
    <property type="entry name" value="RNA-BINDING PROTEIN NOB1"/>
    <property type="match status" value="1"/>
</dbReference>
<keyword evidence="1" id="KW-0540">Nuclease</keyword>
<dbReference type="CDD" id="cd09876">
    <property type="entry name" value="PIN_Nob1-like"/>
    <property type="match status" value="1"/>
</dbReference>
<dbReference type="GeneID" id="41718932"/>
<sequence>MDKIIMDTAGFLAGLENAFPKVYTTEEVIQEVKDSFSRQNLNMALSSGKISVFKPKQSSMQEAMEYVRQVRDSTLSKADISVLALALELRPCLVLTDDFSLQNVLRLMGIEYKSVKVKGSVNDVKEFQYICEGCGKIYKHKVPECEICGSTVVKRSKKG</sequence>
<dbReference type="AlphaFoldDB" id="A0A510DYJ6"/>
<dbReference type="Pfam" id="PF17146">
    <property type="entry name" value="PIN_6"/>
    <property type="match status" value="1"/>
</dbReference>
<dbReference type="PANTHER" id="PTHR12814:SF2">
    <property type="entry name" value="RNA-BINDING PROTEIN NOB1"/>
    <property type="match status" value="1"/>
</dbReference>
<dbReference type="InterPro" id="IPR029060">
    <property type="entry name" value="PIN-like_dom_sf"/>
</dbReference>
<dbReference type="OrthoDB" id="27944at2157"/>
<gene>
    <name evidence="5" type="ORF">IC006_2648</name>
    <name evidence="6" type="ORF">IC007_2662</name>
</gene>
<dbReference type="Proteomes" id="UP000325030">
    <property type="component" value="Chromosome"/>
</dbReference>
<dbReference type="Proteomes" id="UP000322983">
    <property type="component" value="Chromosome"/>
</dbReference>
<feature type="domain" description="Ribonuclease PIN" evidence="4">
    <location>
        <begin position="4"/>
        <end position="89"/>
    </location>
</feature>
<dbReference type="Gene3D" id="2.20.28.10">
    <property type="match status" value="1"/>
</dbReference>
<evidence type="ECO:0000313" key="6">
    <source>
        <dbReference type="EMBL" id="BBG28107.1"/>
    </source>
</evidence>
<dbReference type="GO" id="GO:0030490">
    <property type="term" value="P:maturation of SSU-rRNA"/>
    <property type="evidence" value="ECO:0007669"/>
    <property type="project" value="TreeGrafter"/>
</dbReference>
<dbReference type="Gene3D" id="3.40.50.1010">
    <property type="entry name" value="5'-nuclease"/>
    <property type="match status" value="1"/>
</dbReference>
<dbReference type="InterPro" id="IPR039907">
    <property type="entry name" value="NOB1"/>
</dbReference>
<evidence type="ECO:0000313" key="5">
    <source>
        <dbReference type="EMBL" id="BBG25313.1"/>
    </source>
</evidence>
<organism evidence="5 7">
    <name type="scientific">Sulfuracidifex tepidarius</name>
    <dbReference type="NCBI Taxonomy" id="1294262"/>
    <lineage>
        <taxon>Archaea</taxon>
        <taxon>Thermoproteota</taxon>
        <taxon>Thermoprotei</taxon>
        <taxon>Sulfolobales</taxon>
        <taxon>Sulfolobaceae</taxon>
        <taxon>Sulfuracidifex</taxon>
    </lineage>
</organism>
<evidence type="ECO:0000313" key="8">
    <source>
        <dbReference type="Proteomes" id="UP000325030"/>
    </source>
</evidence>
<evidence type="ECO:0000256" key="3">
    <source>
        <dbReference type="ARBA" id="ARBA00022801"/>
    </source>
</evidence>
<keyword evidence="3" id="KW-0378">Hydrolase</keyword>
<keyword evidence="7" id="KW-1185">Reference proteome</keyword>
<dbReference type="GO" id="GO:0030688">
    <property type="term" value="C:preribosome, small subunit precursor"/>
    <property type="evidence" value="ECO:0007669"/>
    <property type="project" value="TreeGrafter"/>
</dbReference>
<evidence type="ECO:0000256" key="2">
    <source>
        <dbReference type="ARBA" id="ARBA00022723"/>
    </source>
</evidence>
<dbReference type="STRING" id="1294262.GCA_001316085_02633"/>
<dbReference type="KEGG" id="step:IC006_2648"/>
<dbReference type="EMBL" id="AP018929">
    <property type="protein sequence ID" value="BBG25313.1"/>
    <property type="molecule type" value="Genomic_DNA"/>
</dbReference>
<reference evidence="8" key="1">
    <citation type="submission" date="2018-09" db="EMBL/GenBank/DDBJ databases">
        <title>Complete Genome Sequencing of Sulfolobus sp. JCM 16834.</title>
        <authorList>
            <person name="Kato S."/>
            <person name="Itoh T."/>
            <person name="Ohkuma M."/>
        </authorList>
    </citation>
    <scope>NUCLEOTIDE SEQUENCE [LARGE SCALE GENOMIC DNA]</scope>
    <source>
        <strain evidence="8">IC-007</strain>
    </source>
</reference>
<keyword evidence="2" id="KW-0479">Metal-binding</keyword>
<proteinExistence type="predicted"/>
<dbReference type="SUPFAM" id="SSF88723">
    <property type="entry name" value="PIN domain-like"/>
    <property type="match status" value="1"/>
</dbReference>
<evidence type="ECO:0000313" key="7">
    <source>
        <dbReference type="Proteomes" id="UP000322983"/>
    </source>
</evidence>
<dbReference type="EMBL" id="AP018930">
    <property type="protein sequence ID" value="BBG28107.1"/>
    <property type="molecule type" value="Genomic_DNA"/>
</dbReference>
<dbReference type="GO" id="GO:0046872">
    <property type="term" value="F:metal ion binding"/>
    <property type="evidence" value="ECO:0007669"/>
    <property type="project" value="UniProtKB-KW"/>
</dbReference>
<accession>A0A510E6Q0</accession>
<dbReference type="GO" id="GO:0004521">
    <property type="term" value="F:RNA endonuclease activity"/>
    <property type="evidence" value="ECO:0007669"/>
    <property type="project" value="TreeGrafter"/>
</dbReference>
<dbReference type="RefSeq" id="WP_149528837.1">
    <property type="nucleotide sequence ID" value="NZ_AP018929.1"/>
</dbReference>
<dbReference type="InterPro" id="IPR033411">
    <property type="entry name" value="Ribonuclease_PIN"/>
</dbReference>
<name>A0A510DYJ6_9CREN</name>
<evidence type="ECO:0000259" key="4">
    <source>
        <dbReference type="Pfam" id="PF17146"/>
    </source>
</evidence>
<evidence type="ECO:0000256" key="1">
    <source>
        <dbReference type="ARBA" id="ARBA00022722"/>
    </source>
</evidence>
<reference evidence="5 7" key="2">
    <citation type="journal article" date="2020" name="Int. J. Syst. Evol. Microbiol.">
        <title>Sulfuracidifex tepidarius gen. nov., sp. nov. and transfer of Sulfolobus metallicus Huber and Stetter 1992 to the genus Sulfuracidifex as Sulfuracidifex metallicus comb. nov.</title>
        <authorList>
            <person name="Itoh T."/>
            <person name="Miura T."/>
            <person name="Sakai H.D."/>
            <person name="Kato S."/>
            <person name="Ohkuma M."/>
            <person name="Takashina T."/>
        </authorList>
    </citation>
    <scope>NUCLEOTIDE SEQUENCE [LARGE SCALE GENOMIC DNA]</scope>
    <source>
        <strain evidence="5 7">IC-006</strain>
        <strain evidence="6">IC-007</strain>
    </source>
</reference>
<dbReference type="GO" id="GO:0016787">
    <property type="term" value="F:hydrolase activity"/>
    <property type="evidence" value="ECO:0007669"/>
    <property type="project" value="UniProtKB-KW"/>
</dbReference>